<keyword evidence="1" id="KW-0472">Membrane</keyword>
<feature type="transmembrane region" description="Helical" evidence="1">
    <location>
        <begin position="12"/>
        <end position="36"/>
    </location>
</feature>
<gene>
    <name evidence="2" type="ORF">BDV39DRAFT_44266</name>
</gene>
<evidence type="ECO:0000313" key="2">
    <source>
        <dbReference type="EMBL" id="KAE8320430.1"/>
    </source>
</evidence>
<keyword evidence="1" id="KW-0812">Transmembrane</keyword>
<proteinExistence type="predicted"/>
<sequence>MFSCLWGCDMFVRIIAVIQGFSSAFFPTFSPFLYLARSSWLRMLHILNRKIGPKIDLFIQAVWVDN</sequence>
<keyword evidence="3" id="KW-1185">Reference proteome</keyword>
<keyword evidence="1" id="KW-1133">Transmembrane helix</keyword>
<dbReference type="EMBL" id="ML741933">
    <property type="protein sequence ID" value="KAE8320430.1"/>
    <property type="molecule type" value="Genomic_DNA"/>
</dbReference>
<organism evidence="2 3">
    <name type="scientific">Aspergillus sergii</name>
    <dbReference type="NCBI Taxonomy" id="1034303"/>
    <lineage>
        <taxon>Eukaryota</taxon>
        <taxon>Fungi</taxon>
        <taxon>Dikarya</taxon>
        <taxon>Ascomycota</taxon>
        <taxon>Pezizomycotina</taxon>
        <taxon>Eurotiomycetes</taxon>
        <taxon>Eurotiomycetidae</taxon>
        <taxon>Eurotiales</taxon>
        <taxon>Aspergillaceae</taxon>
        <taxon>Aspergillus</taxon>
        <taxon>Aspergillus subgen. Circumdati</taxon>
    </lineage>
</organism>
<name>A0A5N6WLL1_9EURO</name>
<dbReference type="AlphaFoldDB" id="A0A5N6WLL1"/>
<protein>
    <submittedName>
        <fullName evidence="2">Uncharacterized protein</fullName>
    </submittedName>
</protein>
<evidence type="ECO:0000256" key="1">
    <source>
        <dbReference type="SAM" id="Phobius"/>
    </source>
</evidence>
<evidence type="ECO:0000313" key="3">
    <source>
        <dbReference type="Proteomes" id="UP000325945"/>
    </source>
</evidence>
<dbReference type="Proteomes" id="UP000325945">
    <property type="component" value="Unassembled WGS sequence"/>
</dbReference>
<accession>A0A5N6WLL1</accession>
<reference evidence="3" key="1">
    <citation type="submission" date="2019-04" db="EMBL/GenBank/DDBJ databases">
        <title>Friends and foes A comparative genomics studyof 23 Aspergillus species from section Flavi.</title>
        <authorList>
            <consortium name="DOE Joint Genome Institute"/>
            <person name="Kjaerbolling I."/>
            <person name="Vesth T."/>
            <person name="Frisvad J.C."/>
            <person name="Nybo J.L."/>
            <person name="Theobald S."/>
            <person name="Kildgaard S."/>
            <person name="Isbrandt T."/>
            <person name="Kuo A."/>
            <person name="Sato A."/>
            <person name="Lyhne E.K."/>
            <person name="Kogle M.E."/>
            <person name="Wiebenga A."/>
            <person name="Kun R.S."/>
            <person name="Lubbers R.J."/>
            <person name="Makela M.R."/>
            <person name="Barry K."/>
            <person name="Chovatia M."/>
            <person name="Clum A."/>
            <person name="Daum C."/>
            <person name="Haridas S."/>
            <person name="He G."/>
            <person name="LaButti K."/>
            <person name="Lipzen A."/>
            <person name="Mondo S."/>
            <person name="Riley R."/>
            <person name="Salamov A."/>
            <person name="Simmons B.A."/>
            <person name="Magnuson J.K."/>
            <person name="Henrissat B."/>
            <person name="Mortensen U.H."/>
            <person name="Larsen T.O."/>
            <person name="Devries R.P."/>
            <person name="Grigoriev I.V."/>
            <person name="Machida M."/>
            <person name="Baker S.E."/>
            <person name="Andersen M.R."/>
        </authorList>
    </citation>
    <scope>NUCLEOTIDE SEQUENCE [LARGE SCALE GENOMIC DNA]</scope>
    <source>
        <strain evidence="3">CBS 130017</strain>
    </source>
</reference>